<evidence type="ECO:0000313" key="3">
    <source>
        <dbReference type="Proteomes" id="UP000314294"/>
    </source>
</evidence>
<keyword evidence="3" id="KW-1185">Reference proteome</keyword>
<protein>
    <submittedName>
        <fullName evidence="2">Uncharacterized protein</fullName>
    </submittedName>
</protein>
<accession>A0A4Z2FYA7</accession>
<dbReference type="EMBL" id="SRLO01000798">
    <property type="protein sequence ID" value="TNN46288.1"/>
    <property type="molecule type" value="Genomic_DNA"/>
</dbReference>
<evidence type="ECO:0000256" key="1">
    <source>
        <dbReference type="SAM" id="MobiDB-lite"/>
    </source>
</evidence>
<sequence>MHQQARVDAIFRLLHFSPVECREQIGKRRARSGTTDGISYPPPPTHSVTGAMLPLWAQPTVRQNSLAGSGGREEV</sequence>
<reference evidence="2 3" key="1">
    <citation type="submission" date="2019-03" db="EMBL/GenBank/DDBJ databases">
        <title>First draft genome of Liparis tanakae, snailfish: a comprehensive survey of snailfish specific genes.</title>
        <authorList>
            <person name="Kim W."/>
            <person name="Song I."/>
            <person name="Jeong J.-H."/>
            <person name="Kim D."/>
            <person name="Kim S."/>
            <person name="Ryu S."/>
            <person name="Song J.Y."/>
            <person name="Lee S.K."/>
        </authorList>
    </citation>
    <scope>NUCLEOTIDE SEQUENCE [LARGE SCALE GENOMIC DNA]</scope>
    <source>
        <tissue evidence="2">Muscle</tissue>
    </source>
</reference>
<gene>
    <name evidence="2" type="ORF">EYF80_043526</name>
</gene>
<proteinExistence type="predicted"/>
<feature type="region of interest" description="Disordered" evidence="1">
    <location>
        <begin position="27"/>
        <end position="50"/>
    </location>
</feature>
<organism evidence="2 3">
    <name type="scientific">Liparis tanakae</name>
    <name type="common">Tanaka's snailfish</name>
    <dbReference type="NCBI Taxonomy" id="230148"/>
    <lineage>
        <taxon>Eukaryota</taxon>
        <taxon>Metazoa</taxon>
        <taxon>Chordata</taxon>
        <taxon>Craniata</taxon>
        <taxon>Vertebrata</taxon>
        <taxon>Euteleostomi</taxon>
        <taxon>Actinopterygii</taxon>
        <taxon>Neopterygii</taxon>
        <taxon>Teleostei</taxon>
        <taxon>Neoteleostei</taxon>
        <taxon>Acanthomorphata</taxon>
        <taxon>Eupercaria</taxon>
        <taxon>Perciformes</taxon>
        <taxon>Cottioidei</taxon>
        <taxon>Cottales</taxon>
        <taxon>Liparidae</taxon>
        <taxon>Liparis</taxon>
    </lineage>
</organism>
<evidence type="ECO:0000313" key="2">
    <source>
        <dbReference type="EMBL" id="TNN46288.1"/>
    </source>
</evidence>
<dbReference type="AlphaFoldDB" id="A0A4Z2FYA7"/>
<name>A0A4Z2FYA7_9TELE</name>
<dbReference type="Proteomes" id="UP000314294">
    <property type="component" value="Unassembled WGS sequence"/>
</dbReference>
<comment type="caution">
    <text evidence="2">The sequence shown here is derived from an EMBL/GenBank/DDBJ whole genome shotgun (WGS) entry which is preliminary data.</text>
</comment>